<feature type="signal peptide" evidence="4">
    <location>
        <begin position="1"/>
        <end position="20"/>
    </location>
</feature>
<feature type="domain" description="Major facilitator superfamily (MFS) profile" evidence="5">
    <location>
        <begin position="282"/>
        <end position="472"/>
    </location>
</feature>
<evidence type="ECO:0000256" key="1">
    <source>
        <dbReference type="ARBA" id="ARBA00004141"/>
    </source>
</evidence>
<dbReference type="PANTHER" id="PTHR11360">
    <property type="entry name" value="MONOCARBOXYLATE TRANSPORTER"/>
    <property type="match status" value="1"/>
</dbReference>
<reference evidence="6 7" key="1">
    <citation type="journal article" date="2020" name="ISME J.">
        <title>Uncovering the hidden diversity of litter-decomposition mechanisms in mushroom-forming fungi.</title>
        <authorList>
            <person name="Floudas D."/>
            <person name="Bentzer J."/>
            <person name="Ahren D."/>
            <person name="Johansson T."/>
            <person name="Persson P."/>
            <person name="Tunlid A."/>
        </authorList>
    </citation>
    <scope>NUCLEOTIDE SEQUENCE [LARGE SCALE GENOMIC DNA]</scope>
    <source>
        <strain evidence="6 7">CBS 175.51</strain>
    </source>
</reference>
<feature type="transmembrane region" description="Helical" evidence="3">
    <location>
        <begin position="172"/>
        <end position="194"/>
    </location>
</feature>
<dbReference type="PANTHER" id="PTHR11360:SF234">
    <property type="entry name" value="MFS-TYPE TRANSPORTER DBAD-RELATED"/>
    <property type="match status" value="1"/>
</dbReference>
<name>A0A8H5FJZ7_9AGAR</name>
<dbReference type="Proteomes" id="UP000541558">
    <property type="component" value="Unassembled WGS sequence"/>
</dbReference>
<accession>A0A8H5FJZ7</accession>
<dbReference type="EMBL" id="JAACJK010000007">
    <property type="protein sequence ID" value="KAF5339614.1"/>
    <property type="molecule type" value="Genomic_DNA"/>
</dbReference>
<dbReference type="InterPro" id="IPR020846">
    <property type="entry name" value="MFS_dom"/>
</dbReference>
<dbReference type="Gene3D" id="1.20.1250.20">
    <property type="entry name" value="MFS general substrate transporter like domains"/>
    <property type="match status" value="2"/>
</dbReference>
<dbReference type="PROSITE" id="PS50850">
    <property type="entry name" value="MFS"/>
    <property type="match status" value="1"/>
</dbReference>
<dbReference type="Pfam" id="PF07690">
    <property type="entry name" value="MFS_1"/>
    <property type="match status" value="1"/>
</dbReference>
<gene>
    <name evidence="6" type="ORF">D9611_011499</name>
</gene>
<keyword evidence="3" id="KW-0812">Transmembrane</keyword>
<keyword evidence="4" id="KW-0732">Signal</keyword>
<comment type="subcellular location">
    <subcellularLocation>
        <location evidence="1">Membrane</location>
        <topology evidence="1">Multi-pass membrane protein</topology>
    </subcellularLocation>
</comment>
<evidence type="ECO:0000259" key="5">
    <source>
        <dbReference type="PROSITE" id="PS50850"/>
    </source>
</evidence>
<evidence type="ECO:0000313" key="7">
    <source>
        <dbReference type="Proteomes" id="UP000541558"/>
    </source>
</evidence>
<keyword evidence="7" id="KW-1185">Reference proteome</keyword>
<feature type="transmembrane region" description="Helical" evidence="3">
    <location>
        <begin position="406"/>
        <end position="422"/>
    </location>
</feature>
<proteinExistence type="inferred from homology"/>
<feature type="transmembrane region" description="Helical" evidence="3">
    <location>
        <begin position="118"/>
        <end position="136"/>
    </location>
</feature>
<protein>
    <recommendedName>
        <fullName evidence="5">Major facilitator superfamily (MFS) profile domain-containing protein</fullName>
    </recommendedName>
</protein>
<feature type="chain" id="PRO_5034584661" description="Major facilitator superfamily (MFS) profile domain-containing protein" evidence="4">
    <location>
        <begin position="21"/>
        <end position="472"/>
    </location>
</feature>
<evidence type="ECO:0000256" key="2">
    <source>
        <dbReference type="ARBA" id="ARBA00006727"/>
    </source>
</evidence>
<feature type="transmembrane region" description="Helical" evidence="3">
    <location>
        <begin position="239"/>
        <end position="259"/>
    </location>
</feature>
<keyword evidence="3" id="KW-1133">Transmembrane helix</keyword>
<evidence type="ECO:0000256" key="3">
    <source>
        <dbReference type="SAM" id="Phobius"/>
    </source>
</evidence>
<feature type="transmembrane region" description="Helical" evidence="3">
    <location>
        <begin position="206"/>
        <end position="227"/>
    </location>
</feature>
<feature type="transmembrane region" description="Helical" evidence="3">
    <location>
        <begin position="148"/>
        <end position="166"/>
    </location>
</feature>
<dbReference type="InterPro" id="IPR050327">
    <property type="entry name" value="Proton-linked_MCT"/>
</dbReference>
<organism evidence="6 7">
    <name type="scientific">Ephemerocybe angulata</name>
    <dbReference type="NCBI Taxonomy" id="980116"/>
    <lineage>
        <taxon>Eukaryota</taxon>
        <taxon>Fungi</taxon>
        <taxon>Dikarya</taxon>
        <taxon>Basidiomycota</taxon>
        <taxon>Agaricomycotina</taxon>
        <taxon>Agaricomycetes</taxon>
        <taxon>Agaricomycetidae</taxon>
        <taxon>Agaricales</taxon>
        <taxon>Agaricineae</taxon>
        <taxon>Psathyrellaceae</taxon>
        <taxon>Ephemerocybe</taxon>
    </lineage>
</organism>
<dbReference type="GO" id="GO:0016020">
    <property type="term" value="C:membrane"/>
    <property type="evidence" value="ECO:0007669"/>
    <property type="project" value="UniProtKB-SubCell"/>
</dbReference>
<comment type="similarity">
    <text evidence="2">Belongs to the major facilitator superfamily. Monocarboxylate porter (TC 2.A.1.13) family.</text>
</comment>
<dbReference type="InterPro" id="IPR011701">
    <property type="entry name" value="MFS"/>
</dbReference>
<dbReference type="SUPFAM" id="SSF103473">
    <property type="entry name" value="MFS general substrate transporter"/>
    <property type="match status" value="1"/>
</dbReference>
<feature type="transmembrane region" description="Helical" evidence="3">
    <location>
        <begin position="283"/>
        <end position="308"/>
    </location>
</feature>
<comment type="caution">
    <text evidence="6">The sequence shown here is derived from an EMBL/GenBank/DDBJ whole genome shotgun (WGS) entry which is preliminary data.</text>
</comment>
<dbReference type="OrthoDB" id="6499973at2759"/>
<sequence length="472" mass="50581">MRFIPRLLLAPLLCSMDALSSTNEKPSFEGGSSLETKESSQNVTVSAAAPDLESGCNSPSSQELTPAPEFSEGGLQGWLSVLGGAIMSFCTFGVVQSFGVYQDYYTRVSLSEKTASEISWIGSAQVFLLFAIGLPAGKLMEMGYYRHTTIAGTLIYSISMFMLSLVQPHHYYQTFLAQGVGVGLGMGMLFLPTLTITSHYFRKRRSLAMGVVVSGGSIGGYLYPVLLNNVFSSSAGYGWGIRAVGFITLGLLIIANFLLRPRLPPKRNSAQASLRTIIKDVPFLFFMLGAFLLFLGVFVPFFYLQLYAVLHGVDVRFSKYAITIMNAGSLLGRTLPNIVADRYGPLNVLIISSIFTGSLIFAMFGATSLAGVAAFSVFYGFFSGGVVSLAAPAVGSFVTNPDLSDLGIRIGMTSFALAFALLTGNPIAGALLTSERHWQRPLSFAAIAVFAGAACHLSVWKASVARRGKKTV</sequence>
<feature type="transmembrane region" description="Helical" evidence="3">
    <location>
        <begin position="442"/>
        <end position="460"/>
    </location>
</feature>
<feature type="transmembrane region" description="Helical" evidence="3">
    <location>
        <begin position="372"/>
        <end position="394"/>
    </location>
</feature>
<evidence type="ECO:0000313" key="6">
    <source>
        <dbReference type="EMBL" id="KAF5339614.1"/>
    </source>
</evidence>
<evidence type="ECO:0000256" key="4">
    <source>
        <dbReference type="SAM" id="SignalP"/>
    </source>
</evidence>
<dbReference type="AlphaFoldDB" id="A0A8H5FJZ7"/>
<dbReference type="GO" id="GO:0022857">
    <property type="term" value="F:transmembrane transporter activity"/>
    <property type="evidence" value="ECO:0007669"/>
    <property type="project" value="InterPro"/>
</dbReference>
<keyword evidence="3" id="KW-0472">Membrane</keyword>
<dbReference type="InterPro" id="IPR036259">
    <property type="entry name" value="MFS_trans_sf"/>
</dbReference>
<feature type="transmembrane region" description="Helical" evidence="3">
    <location>
        <begin position="320"/>
        <end position="339"/>
    </location>
</feature>
<feature type="transmembrane region" description="Helical" evidence="3">
    <location>
        <begin position="346"/>
        <end position="366"/>
    </location>
</feature>